<comment type="caution">
    <text evidence="21">The sequence shown here is derived from an EMBL/GenBank/DDBJ whole genome shotgun (WGS) entry which is preliminary data.</text>
</comment>
<dbReference type="PANTHER" id="PTHR34848:SF1">
    <property type="entry name" value="BIFUNCTIONAL ADENOSYLCOBALAMIN BIOSYNTHESIS PROTEIN COBU"/>
    <property type="match status" value="1"/>
</dbReference>
<keyword evidence="13 21" id="KW-0418">Kinase</keyword>
<dbReference type="RefSeq" id="WP_115500590.1">
    <property type="nucleotide sequence ID" value="NZ_JACRTI010000046.1"/>
</dbReference>
<evidence type="ECO:0000256" key="2">
    <source>
        <dbReference type="ARBA" id="ARBA00000711"/>
    </source>
</evidence>
<evidence type="ECO:0000256" key="6">
    <source>
        <dbReference type="ARBA" id="ARBA00005159"/>
    </source>
</evidence>
<feature type="active site" description="GMP-histidine intermediate" evidence="18">
    <location>
        <position position="52"/>
    </location>
</feature>
<accession>A0A3D8HAZ9</accession>
<feature type="binding site" evidence="19">
    <location>
        <begin position="11"/>
        <end position="18"/>
    </location>
    <ligand>
        <name>GTP</name>
        <dbReference type="ChEBI" id="CHEBI:37565"/>
    </ligand>
</feature>
<dbReference type="UniPathway" id="UPA00148">
    <property type="reaction ID" value="UER00236"/>
</dbReference>
<name>A0A3D8HAZ9_9BACT</name>
<dbReference type="EMBL" id="JACRTI010000046">
    <property type="protein sequence ID" value="MBC8603098.1"/>
    <property type="molecule type" value="Genomic_DNA"/>
</dbReference>
<keyword evidence="14" id="KW-0067">ATP-binding</keyword>
<dbReference type="EC" id="2.7.7.62" evidence="9"/>
<evidence type="ECO:0000313" key="20">
    <source>
        <dbReference type="EMBL" id="MBC8603098.1"/>
    </source>
</evidence>
<evidence type="ECO:0000256" key="1">
    <source>
        <dbReference type="ARBA" id="ARBA00000312"/>
    </source>
</evidence>
<comment type="pathway">
    <text evidence="5">Cofactor biosynthesis; adenosylcobalamin biosynthesis; adenosylcobalamin from cob(II)yrinate a,c-diamide: step 6/7.</text>
</comment>
<dbReference type="InterPro" id="IPR003203">
    <property type="entry name" value="CobU/CobP"/>
</dbReference>
<comment type="catalytic activity">
    <reaction evidence="3">
        <text>adenosylcob(III)inamide + GTP = adenosylcob(III)inamide phosphate + GDP + H(+)</text>
        <dbReference type="Rhea" id="RHEA:15765"/>
        <dbReference type="ChEBI" id="CHEBI:2480"/>
        <dbReference type="ChEBI" id="CHEBI:15378"/>
        <dbReference type="ChEBI" id="CHEBI:37565"/>
        <dbReference type="ChEBI" id="CHEBI:58189"/>
        <dbReference type="ChEBI" id="CHEBI:58502"/>
        <dbReference type="EC" id="2.7.1.156"/>
    </reaction>
</comment>
<keyword evidence="21" id="KW-0548">Nucleotidyltransferase</keyword>
<feature type="binding site" evidence="19">
    <location>
        <position position="64"/>
    </location>
    <ligand>
        <name>GTP</name>
        <dbReference type="ChEBI" id="CHEBI:37565"/>
    </ligand>
</feature>
<evidence type="ECO:0000256" key="9">
    <source>
        <dbReference type="ARBA" id="ARBA00012523"/>
    </source>
</evidence>
<dbReference type="GO" id="GO:0008820">
    <property type="term" value="F:cobinamide phosphate guanylyltransferase activity"/>
    <property type="evidence" value="ECO:0007669"/>
    <property type="project" value="UniProtKB-EC"/>
</dbReference>
<dbReference type="GO" id="GO:0043752">
    <property type="term" value="F:adenosylcobinamide kinase activity"/>
    <property type="evidence" value="ECO:0007669"/>
    <property type="project" value="UniProtKB-EC"/>
</dbReference>
<dbReference type="SUPFAM" id="SSF52540">
    <property type="entry name" value="P-loop containing nucleoside triphosphate hydrolases"/>
    <property type="match status" value="1"/>
</dbReference>
<dbReference type="EC" id="2.7.1.156" evidence="8"/>
<dbReference type="Pfam" id="PF02283">
    <property type="entry name" value="CobU"/>
    <property type="match status" value="1"/>
</dbReference>
<evidence type="ECO:0000256" key="14">
    <source>
        <dbReference type="ARBA" id="ARBA00022840"/>
    </source>
</evidence>
<dbReference type="GO" id="GO:0005524">
    <property type="term" value="F:ATP binding"/>
    <property type="evidence" value="ECO:0007669"/>
    <property type="project" value="UniProtKB-KW"/>
</dbReference>
<comment type="function">
    <text evidence="4">Catalyzes ATP-dependent phosphorylation of adenosylcobinamide and addition of GMP to adenosylcobinamide phosphate.</text>
</comment>
<evidence type="ECO:0000256" key="12">
    <source>
        <dbReference type="ARBA" id="ARBA00022741"/>
    </source>
</evidence>
<evidence type="ECO:0000256" key="8">
    <source>
        <dbReference type="ARBA" id="ARBA00012016"/>
    </source>
</evidence>
<gene>
    <name evidence="21" type="ORF">DWU89_15765</name>
    <name evidence="20" type="ORF">H8784_15395</name>
</gene>
<dbReference type="InterPro" id="IPR027417">
    <property type="entry name" value="P-loop_NTPase"/>
</dbReference>
<keyword evidence="12 19" id="KW-0547">Nucleotide-binding</keyword>
<reference evidence="21 22" key="1">
    <citation type="submission" date="2018-07" db="EMBL/GenBank/DDBJ databases">
        <title>Parabacteroides acidifaciens nov. sp., isolated from human feces.</title>
        <authorList>
            <person name="Wang Y.J."/>
        </authorList>
    </citation>
    <scope>NUCLEOTIDE SEQUENCE [LARGE SCALE GENOMIC DNA]</scope>
    <source>
        <strain evidence="21 22">426-9</strain>
    </source>
</reference>
<keyword evidence="23" id="KW-1185">Reference proteome</keyword>
<dbReference type="AlphaFoldDB" id="A0A3D8HAZ9"/>
<feature type="binding site" evidence="19">
    <location>
        <position position="82"/>
    </location>
    <ligand>
        <name>GTP</name>
        <dbReference type="ChEBI" id="CHEBI:37565"/>
    </ligand>
</feature>
<organism evidence="21 22">
    <name type="scientific">Parabacteroides acidifaciens</name>
    <dbReference type="NCBI Taxonomy" id="2290935"/>
    <lineage>
        <taxon>Bacteria</taxon>
        <taxon>Pseudomonadati</taxon>
        <taxon>Bacteroidota</taxon>
        <taxon>Bacteroidia</taxon>
        <taxon>Bacteroidales</taxon>
        <taxon>Tannerellaceae</taxon>
        <taxon>Parabacteroides</taxon>
    </lineage>
</organism>
<keyword evidence="15 19" id="KW-0342">GTP-binding</keyword>
<dbReference type="Proteomes" id="UP000256321">
    <property type="component" value="Unassembled WGS sequence"/>
</dbReference>
<evidence type="ECO:0000313" key="23">
    <source>
        <dbReference type="Proteomes" id="UP000629596"/>
    </source>
</evidence>
<evidence type="ECO:0000256" key="18">
    <source>
        <dbReference type="PIRSR" id="PIRSR006135-1"/>
    </source>
</evidence>
<dbReference type="PIRSF" id="PIRSF006135">
    <property type="entry name" value="CobU"/>
    <property type="match status" value="1"/>
</dbReference>
<reference evidence="20 23" key="2">
    <citation type="submission" date="2020-08" db="EMBL/GenBank/DDBJ databases">
        <title>Genome public.</title>
        <authorList>
            <person name="Liu C."/>
            <person name="Sun Q."/>
        </authorList>
    </citation>
    <scope>NUCLEOTIDE SEQUENCE [LARGE SCALE GENOMIC DNA]</scope>
    <source>
        <strain evidence="20 23">426_9</strain>
    </source>
</reference>
<evidence type="ECO:0000256" key="7">
    <source>
        <dbReference type="ARBA" id="ARBA00007490"/>
    </source>
</evidence>
<dbReference type="PANTHER" id="PTHR34848">
    <property type="match status" value="1"/>
</dbReference>
<evidence type="ECO:0000256" key="10">
    <source>
        <dbReference type="ARBA" id="ARBA00022573"/>
    </source>
</evidence>
<dbReference type="EMBL" id="QREV01000046">
    <property type="protein sequence ID" value="RDU48159.1"/>
    <property type="molecule type" value="Genomic_DNA"/>
</dbReference>
<evidence type="ECO:0000256" key="3">
    <source>
        <dbReference type="ARBA" id="ARBA00001522"/>
    </source>
</evidence>
<evidence type="ECO:0000256" key="13">
    <source>
        <dbReference type="ARBA" id="ARBA00022777"/>
    </source>
</evidence>
<feature type="binding site" evidence="19">
    <location>
        <begin position="36"/>
        <end position="38"/>
    </location>
    <ligand>
        <name>GTP</name>
        <dbReference type="ChEBI" id="CHEBI:37565"/>
    </ligand>
</feature>
<comment type="similarity">
    <text evidence="7">Belongs to the CobU/CobP family.</text>
</comment>
<evidence type="ECO:0000256" key="16">
    <source>
        <dbReference type="ARBA" id="ARBA00029570"/>
    </source>
</evidence>
<evidence type="ECO:0000256" key="15">
    <source>
        <dbReference type="ARBA" id="ARBA00023134"/>
    </source>
</evidence>
<comment type="catalytic activity">
    <reaction evidence="1">
        <text>adenosylcob(III)inamide + ATP = adenosylcob(III)inamide phosphate + ADP + H(+)</text>
        <dbReference type="Rhea" id="RHEA:15769"/>
        <dbReference type="ChEBI" id="CHEBI:2480"/>
        <dbReference type="ChEBI" id="CHEBI:15378"/>
        <dbReference type="ChEBI" id="CHEBI:30616"/>
        <dbReference type="ChEBI" id="CHEBI:58502"/>
        <dbReference type="ChEBI" id="CHEBI:456216"/>
        <dbReference type="EC" id="2.7.1.156"/>
    </reaction>
</comment>
<comment type="pathway">
    <text evidence="6">Cofactor biosynthesis; adenosylcobalamin biosynthesis; adenosylcobalamin from cob(II)yrinate a,c-diamide: step 5/7.</text>
</comment>
<comment type="catalytic activity">
    <reaction evidence="2">
        <text>adenosylcob(III)inamide phosphate + GTP + H(+) = adenosylcob(III)inamide-GDP + diphosphate</text>
        <dbReference type="Rhea" id="RHEA:22712"/>
        <dbReference type="ChEBI" id="CHEBI:15378"/>
        <dbReference type="ChEBI" id="CHEBI:33019"/>
        <dbReference type="ChEBI" id="CHEBI:37565"/>
        <dbReference type="ChEBI" id="CHEBI:58502"/>
        <dbReference type="ChEBI" id="CHEBI:60487"/>
        <dbReference type="EC" id="2.7.7.62"/>
    </reaction>
</comment>
<evidence type="ECO:0000256" key="17">
    <source>
        <dbReference type="ARBA" id="ARBA00030571"/>
    </source>
</evidence>
<evidence type="ECO:0000256" key="19">
    <source>
        <dbReference type="PIRSR" id="PIRSR006135-2"/>
    </source>
</evidence>
<dbReference type="CDD" id="cd00544">
    <property type="entry name" value="CobU"/>
    <property type="match status" value="1"/>
</dbReference>
<keyword evidence="11 21" id="KW-0808">Transferase</keyword>
<evidence type="ECO:0000256" key="4">
    <source>
        <dbReference type="ARBA" id="ARBA00003889"/>
    </source>
</evidence>
<proteinExistence type="inferred from homology"/>
<evidence type="ECO:0000313" key="21">
    <source>
        <dbReference type="EMBL" id="RDU48159.1"/>
    </source>
</evidence>
<keyword evidence="10" id="KW-0169">Cobalamin biosynthesis</keyword>
<dbReference type="Gene3D" id="3.40.50.300">
    <property type="entry name" value="P-loop containing nucleotide triphosphate hydrolases"/>
    <property type="match status" value="1"/>
</dbReference>
<dbReference type="Proteomes" id="UP000629596">
    <property type="component" value="Unassembled WGS sequence"/>
</dbReference>
<dbReference type="GO" id="GO:0009236">
    <property type="term" value="P:cobalamin biosynthetic process"/>
    <property type="evidence" value="ECO:0007669"/>
    <property type="project" value="UniProtKB-UniPathway"/>
</dbReference>
<evidence type="ECO:0000256" key="11">
    <source>
        <dbReference type="ARBA" id="ARBA00022679"/>
    </source>
</evidence>
<sequence length="171" mass="19458">MADKHIVLVTGGQRSGKSKYAERLALSLAANPVYLATARIWDDEFRQRVLRHQADRGPEWTNIEEEKYLSRHDLSGRVVVIDCVTLWGTNFFFDSDGDTKRSLDELKDEFNKFTDQDAYLIFVTNEIGLGGVSPDAVQRKFTDLQGWLNQYIASRADEVVLMISGIPMKVK</sequence>
<dbReference type="GO" id="GO:0005525">
    <property type="term" value="F:GTP binding"/>
    <property type="evidence" value="ECO:0007669"/>
    <property type="project" value="UniProtKB-KW"/>
</dbReference>
<evidence type="ECO:0000313" key="22">
    <source>
        <dbReference type="Proteomes" id="UP000256321"/>
    </source>
</evidence>
<protein>
    <recommendedName>
        <fullName evidence="16">Adenosylcobinamide kinase</fullName>
        <ecNumber evidence="8">2.7.1.156</ecNumber>
        <ecNumber evidence="9">2.7.7.62</ecNumber>
    </recommendedName>
    <alternativeName>
        <fullName evidence="17">Adenosylcobinamide-phosphate guanylyltransferase</fullName>
    </alternativeName>
</protein>
<evidence type="ECO:0000256" key="5">
    <source>
        <dbReference type="ARBA" id="ARBA00004692"/>
    </source>
</evidence>